<evidence type="ECO:0000313" key="2">
    <source>
        <dbReference type="Proteomes" id="UP000077266"/>
    </source>
</evidence>
<evidence type="ECO:0000313" key="1">
    <source>
        <dbReference type="EMBL" id="KZV89935.1"/>
    </source>
</evidence>
<dbReference type="EMBL" id="KV426060">
    <property type="protein sequence ID" value="KZV89935.1"/>
    <property type="molecule type" value="Genomic_DNA"/>
</dbReference>
<dbReference type="InParanoid" id="A0A165G3N3"/>
<protein>
    <submittedName>
        <fullName evidence="1">Uncharacterized protein</fullName>
    </submittedName>
</protein>
<keyword evidence="2" id="KW-1185">Reference proteome</keyword>
<organism evidence="1 2">
    <name type="scientific">Exidia glandulosa HHB12029</name>
    <dbReference type="NCBI Taxonomy" id="1314781"/>
    <lineage>
        <taxon>Eukaryota</taxon>
        <taxon>Fungi</taxon>
        <taxon>Dikarya</taxon>
        <taxon>Basidiomycota</taxon>
        <taxon>Agaricomycotina</taxon>
        <taxon>Agaricomycetes</taxon>
        <taxon>Auriculariales</taxon>
        <taxon>Exidiaceae</taxon>
        <taxon>Exidia</taxon>
    </lineage>
</organism>
<gene>
    <name evidence="1" type="ORF">EXIGLDRAFT_720840</name>
</gene>
<proteinExistence type="predicted"/>
<dbReference type="AlphaFoldDB" id="A0A165G3N3"/>
<sequence>MQYFGPAPLEGFSAQEQYMPPQGLSRYIALPTDAPTAQPAYPTIHHHHHPGMVIPSYQHPNQVPGHGLNCLWPVCNPSHSGPTTPRTARRMSRLRALARLHRLAARRHRCRPTCRSFRHRARRRSHS</sequence>
<reference evidence="1 2" key="1">
    <citation type="journal article" date="2016" name="Mol. Biol. Evol.">
        <title>Comparative Genomics of Early-Diverging Mushroom-Forming Fungi Provides Insights into the Origins of Lignocellulose Decay Capabilities.</title>
        <authorList>
            <person name="Nagy L.G."/>
            <person name="Riley R."/>
            <person name="Tritt A."/>
            <person name="Adam C."/>
            <person name="Daum C."/>
            <person name="Floudas D."/>
            <person name="Sun H."/>
            <person name="Yadav J.S."/>
            <person name="Pangilinan J."/>
            <person name="Larsson K.H."/>
            <person name="Matsuura K."/>
            <person name="Barry K."/>
            <person name="Labutti K."/>
            <person name="Kuo R."/>
            <person name="Ohm R.A."/>
            <person name="Bhattacharya S.S."/>
            <person name="Shirouzu T."/>
            <person name="Yoshinaga Y."/>
            <person name="Martin F.M."/>
            <person name="Grigoriev I.V."/>
            <person name="Hibbett D.S."/>
        </authorList>
    </citation>
    <scope>NUCLEOTIDE SEQUENCE [LARGE SCALE GENOMIC DNA]</scope>
    <source>
        <strain evidence="1 2">HHB12029</strain>
    </source>
</reference>
<accession>A0A165G3N3</accession>
<dbReference type="Proteomes" id="UP000077266">
    <property type="component" value="Unassembled WGS sequence"/>
</dbReference>
<name>A0A165G3N3_EXIGL</name>